<name>A0A9Q1QHB4_9CARY</name>
<proteinExistence type="predicted"/>
<dbReference type="SUPFAM" id="SSF52047">
    <property type="entry name" value="RNI-like"/>
    <property type="match status" value="1"/>
</dbReference>
<keyword evidence="7" id="KW-0472">Membrane</keyword>
<evidence type="ECO:0000313" key="9">
    <source>
        <dbReference type="EMBL" id="KAJ8441809.1"/>
    </source>
</evidence>
<keyword evidence="8" id="KW-0325">Glycoprotein</keyword>
<organism evidence="9 10">
    <name type="scientific">Carnegiea gigantea</name>
    <dbReference type="NCBI Taxonomy" id="171969"/>
    <lineage>
        <taxon>Eukaryota</taxon>
        <taxon>Viridiplantae</taxon>
        <taxon>Streptophyta</taxon>
        <taxon>Embryophyta</taxon>
        <taxon>Tracheophyta</taxon>
        <taxon>Spermatophyta</taxon>
        <taxon>Magnoliopsida</taxon>
        <taxon>eudicotyledons</taxon>
        <taxon>Gunneridae</taxon>
        <taxon>Pentapetalae</taxon>
        <taxon>Caryophyllales</taxon>
        <taxon>Cactineae</taxon>
        <taxon>Cactaceae</taxon>
        <taxon>Cactoideae</taxon>
        <taxon>Echinocereeae</taxon>
        <taxon>Carnegiea</taxon>
    </lineage>
</organism>
<keyword evidence="4" id="KW-0732">Signal</keyword>
<dbReference type="FunFam" id="3.80.10.10:FF:000041">
    <property type="entry name" value="LRR receptor-like serine/threonine-protein kinase ERECTA"/>
    <property type="match status" value="2"/>
</dbReference>
<keyword evidence="2" id="KW-0433">Leucine-rich repeat</keyword>
<dbReference type="InterPro" id="IPR032675">
    <property type="entry name" value="LRR_dom_sf"/>
</dbReference>
<dbReference type="AlphaFoldDB" id="A0A9Q1QHB4"/>
<evidence type="ECO:0000256" key="3">
    <source>
        <dbReference type="ARBA" id="ARBA00022692"/>
    </source>
</evidence>
<evidence type="ECO:0000256" key="5">
    <source>
        <dbReference type="ARBA" id="ARBA00022737"/>
    </source>
</evidence>
<dbReference type="EMBL" id="JAKOGI010000153">
    <property type="protein sequence ID" value="KAJ8441809.1"/>
    <property type="molecule type" value="Genomic_DNA"/>
</dbReference>
<evidence type="ECO:0000256" key="8">
    <source>
        <dbReference type="ARBA" id="ARBA00023180"/>
    </source>
</evidence>
<dbReference type="PANTHER" id="PTHR48061">
    <property type="entry name" value="LEUCINE-RICH REPEAT RECEPTOR PROTEIN KINASE EMS1-LIKE-RELATED"/>
    <property type="match status" value="1"/>
</dbReference>
<protein>
    <submittedName>
        <fullName evidence="9">Uncharacterized protein</fullName>
    </submittedName>
</protein>
<accession>A0A9Q1QHB4</accession>
<dbReference type="Gene3D" id="3.80.10.10">
    <property type="entry name" value="Ribonuclease Inhibitor"/>
    <property type="match status" value="4"/>
</dbReference>
<comment type="caution">
    <text evidence="9">The sequence shown here is derived from an EMBL/GenBank/DDBJ whole genome shotgun (WGS) entry which is preliminary data.</text>
</comment>
<keyword evidence="10" id="KW-1185">Reference proteome</keyword>
<reference evidence="9" key="1">
    <citation type="submission" date="2022-04" db="EMBL/GenBank/DDBJ databases">
        <title>Carnegiea gigantea Genome sequencing and assembly v2.</title>
        <authorList>
            <person name="Copetti D."/>
            <person name="Sanderson M.J."/>
            <person name="Burquez A."/>
            <person name="Wojciechowski M.F."/>
        </authorList>
    </citation>
    <scope>NUCLEOTIDE SEQUENCE</scope>
    <source>
        <strain evidence="9">SGP5-SGP5p</strain>
        <tissue evidence="9">Aerial part</tissue>
    </source>
</reference>
<dbReference type="PANTHER" id="PTHR48061:SF12">
    <property type="entry name" value="DISEASE RESISTANCE LIKE PROTEIN"/>
    <property type="match status" value="1"/>
</dbReference>
<comment type="subcellular location">
    <subcellularLocation>
        <location evidence="1">Membrane</location>
        <topology evidence="1">Single-pass type I membrane protein</topology>
    </subcellularLocation>
</comment>
<keyword evidence="5" id="KW-0677">Repeat</keyword>
<evidence type="ECO:0000256" key="4">
    <source>
        <dbReference type="ARBA" id="ARBA00022729"/>
    </source>
</evidence>
<keyword evidence="3" id="KW-0812">Transmembrane</keyword>
<evidence type="ECO:0000256" key="2">
    <source>
        <dbReference type="ARBA" id="ARBA00022614"/>
    </source>
</evidence>
<gene>
    <name evidence="9" type="ORF">Cgig2_021499</name>
</gene>
<dbReference type="SUPFAM" id="SSF52058">
    <property type="entry name" value="L domain-like"/>
    <property type="match status" value="1"/>
</dbReference>
<dbReference type="InterPro" id="IPR001611">
    <property type="entry name" value="Leu-rich_rpt"/>
</dbReference>
<dbReference type="Pfam" id="PF00560">
    <property type="entry name" value="LRR_1"/>
    <property type="match status" value="3"/>
</dbReference>
<sequence>MTLDIVVFIRKITLLGLDLCYTLHRFCQDGHTYNEEPSSIFTDSCSAHVFSLLALAHSPPSVRPLCPDHKSINLDRSAFSSQIPLQVSKLSRLFVLDLSHNDDPSTGNRLRLKDPGLEKLVQNLSHLAYLNLDSVDMSSPVFLPEFQPNSRLREIFVYITIFFGKLPPSVRRLAHLENLDLSANGFSGSIPSSLGNLTKLTGLKLSYNGFSGDIPFSLANLTQLEALGLSYVNLDRSQQLHSLLFNLNKLMMLLLTGMNLATEIPSFISNLTRLECLDLLENQLIGQIPPWLMNQTRLEYVSLDENHLRGPIPQEIFQQVNLQGLGFSYSGDLHGNFDPFLKLQFLTLLALDGQFPEDTASNKSHPKLKFIFLSSCNLAEFPQFLRSQDELEIVSMAHNQIHGLIPQWFLNISTESLHILRLSHNNLTAFEHSVKMLPWNYLKILQLNGNQLQGSLPMPPTSMQIYQVSNNQLHSSANICHASSLKYLDISNNDLGGHIPDCISELARSLVMLNMQGNNFHVMINVSQNQLEGGIPRSLVYCSMLVVLDIGQNCVNDTFPSWLGSLPNFQVLVLRHNNFHGRIMDR</sequence>
<evidence type="ECO:0000256" key="1">
    <source>
        <dbReference type="ARBA" id="ARBA00004479"/>
    </source>
</evidence>
<keyword evidence="6" id="KW-1133">Transmembrane helix</keyword>
<dbReference type="OrthoDB" id="676979at2759"/>
<evidence type="ECO:0000256" key="7">
    <source>
        <dbReference type="ARBA" id="ARBA00023136"/>
    </source>
</evidence>
<evidence type="ECO:0000256" key="6">
    <source>
        <dbReference type="ARBA" id="ARBA00022989"/>
    </source>
</evidence>
<evidence type="ECO:0000313" key="10">
    <source>
        <dbReference type="Proteomes" id="UP001153076"/>
    </source>
</evidence>
<dbReference type="InterPro" id="IPR046956">
    <property type="entry name" value="RLP23-like"/>
</dbReference>
<dbReference type="Proteomes" id="UP001153076">
    <property type="component" value="Unassembled WGS sequence"/>
</dbReference>
<dbReference type="GO" id="GO:0016020">
    <property type="term" value="C:membrane"/>
    <property type="evidence" value="ECO:0007669"/>
    <property type="project" value="UniProtKB-SubCell"/>
</dbReference>